<reference evidence="3" key="1">
    <citation type="submission" date="2015-10" db="EMBL/GenBank/DDBJ databases">
        <authorList>
            <person name="Ju K.-S."/>
            <person name="Doroghazi J.R."/>
            <person name="Metcalf W.W."/>
        </authorList>
    </citation>
    <scope>NUCLEOTIDE SEQUENCE [LARGE SCALE GENOMIC DNA]</scope>
    <source>
        <strain evidence="3">NRRL 3151</strain>
    </source>
</reference>
<dbReference type="SMART" id="SM00507">
    <property type="entry name" value="HNHc"/>
    <property type="match status" value="1"/>
</dbReference>
<evidence type="ECO:0000313" key="2">
    <source>
        <dbReference type="EMBL" id="KUL42714.1"/>
    </source>
</evidence>
<dbReference type="InterPro" id="IPR052892">
    <property type="entry name" value="NA-targeting_endonuclease"/>
</dbReference>
<dbReference type="EMBL" id="LLZG01000049">
    <property type="protein sequence ID" value="KUL42714.1"/>
    <property type="molecule type" value="Genomic_DNA"/>
</dbReference>
<evidence type="ECO:0000313" key="3">
    <source>
        <dbReference type="Proteomes" id="UP000053923"/>
    </source>
</evidence>
<dbReference type="Proteomes" id="UP000053923">
    <property type="component" value="Unassembled WGS sequence"/>
</dbReference>
<dbReference type="Pfam" id="PF01844">
    <property type="entry name" value="HNH"/>
    <property type="match status" value="1"/>
</dbReference>
<dbReference type="InterPro" id="IPR047693">
    <property type="entry name" value="RNA-guided_IscB-like"/>
</dbReference>
<dbReference type="NCBIfam" id="NF040563">
    <property type="entry name" value="guided_IscB"/>
    <property type="match status" value="1"/>
</dbReference>
<dbReference type="GO" id="GO:0003676">
    <property type="term" value="F:nucleic acid binding"/>
    <property type="evidence" value="ECO:0007669"/>
    <property type="project" value="InterPro"/>
</dbReference>
<dbReference type="AlphaFoldDB" id="A0A0X3VDM6"/>
<keyword evidence="2" id="KW-0255">Endonuclease</keyword>
<gene>
    <name evidence="2" type="ORF">ADL12_09545</name>
</gene>
<keyword evidence="3" id="KW-1185">Reference proteome</keyword>
<feature type="domain" description="HNH nuclease" evidence="1">
    <location>
        <begin position="190"/>
        <end position="241"/>
    </location>
</feature>
<keyword evidence="2" id="KW-0378">Hydrolase</keyword>
<dbReference type="CDD" id="cd00085">
    <property type="entry name" value="HNHc"/>
    <property type="match status" value="1"/>
</dbReference>
<dbReference type="PANTHER" id="PTHR33877:SF2">
    <property type="entry name" value="OS07G0170200 PROTEIN"/>
    <property type="match status" value="1"/>
</dbReference>
<protein>
    <submittedName>
        <fullName evidence="2">HNH endonuclease</fullName>
    </submittedName>
</protein>
<proteinExistence type="predicted"/>
<dbReference type="GO" id="GO:0004519">
    <property type="term" value="F:endonuclease activity"/>
    <property type="evidence" value="ECO:0007669"/>
    <property type="project" value="UniProtKB-KW"/>
</dbReference>
<dbReference type="GO" id="GO:0008270">
    <property type="term" value="F:zinc ion binding"/>
    <property type="evidence" value="ECO:0007669"/>
    <property type="project" value="InterPro"/>
</dbReference>
<dbReference type="PANTHER" id="PTHR33877">
    <property type="entry name" value="SLL1193 PROTEIN"/>
    <property type="match status" value="1"/>
</dbReference>
<dbReference type="InterPro" id="IPR002711">
    <property type="entry name" value="HNH"/>
</dbReference>
<dbReference type="InterPro" id="IPR003615">
    <property type="entry name" value="HNH_nuc"/>
</dbReference>
<dbReference type="InterPro" id="IPR025938">
    <property type="entry name" value="RRXRR_dom"/>
</dbReference>
<comment type="caution">
    <text evidence="2">The sequence shown here is derived from an EMBL/GenBank/DDBJ whole genome shotgun (WGS) entry which is preliminary data.</text>
</comment>
<evidence type="ECO:0000259" key="1">
    <source>
        <dbReference type="SMART" id="SM00507"/>
    </source>
</evidence>
<name>A0A0X3VDM6_9ACTN</name>
<accession>A0A0X3VDM6</accession>
<dbReference type="Pfam" id="PF14239">
    <property type="entry name" value="RRXRR"/>
    <property type="match status" value="1"/>
</dbReference>
<sequence length="438" mass="48934">MFVLDKHHQPLMPCTSARARKLLSQGRAVVHRHTPFVIRLKDRTAAASEVTGVELGIDPGSRFTGIALFRTVGDANETARHGLFAIELAHRGGPISDRLTSRSTLRRARRQRNLRYRAPRFNNRSRPEGWLAPSLRHRVETTTAWVDRIARWAPVRTVHVELAAFDTQAMSAGKSASDAEYRRGTLEGMEVREYLLTKWSRACAYCGATGVPLNIDHIHPRSRGGSDRISNLTLACVPCNERKSNRPVEDFLKKKPARLSKVLQQAQAPLRDAAAMNATRWALVRTLEARHEDVRPSSGGRTRWNRQRTATPKSHTLDALCVGVFESVARHPATIHVVMATGRGTYRRTSPDRYGFPRLSLPRTKQHFGYATGDLVRASVPTGKRQGSHTGRVAVRATGNFNIKTLRGLVQGVHHRHVRLLQRADGYAYATRTEATCA</sequence>
<keyword evidence="2" id="KW-0540">Nuclease</keyword>
<organism evidence="2 3">
    <name type="scientific">Streptomyces regalis</name>
    <dbReference type="NCBI Taxonomy" id="68262"/>
    <lineage>
        <taxon>Bacteria</taxon>
        <taxon>Bacillati</taxon>
        <taxon>Actinomycetota</taxon>
        <taxon>Actinomycetes</taxon>
        <taxon>Kitasatosporales</taxon>
        <taxon>Streptomycetaceae</taxon>
        <taxon>Streptomyces</taxon>
    </lineage>
</organism>
<dbReference type="Gene3D" id="1.10.30.50">
    <property type="match status" value="1"/>
</dbReference>